<organism evidence="2 3">
    <name type="scientific">Oryza sativa subsp. japonica</name>
    <name type="common">Rice</name>
    <dbReference type="NCBI Taxonomy" id="39947"/>
    <lineage>
        <taxon>Eukaryota</taxon>
        <taxon>Viridiplantae</taxon>
        <taxon>Streptophyta</taxon>
        <taxon>Embryophyta</taxon>
        <taxon>Tracheophyta</taxon>
        <taxon>Spermatophyta</taxon>
        <taxon>Magnoliopsida</taxon>
        <taxon>Liliopsida</taxon>
        <taxon>Poales</taxon>
        <taxon>Poaceae</taxon>
        <taxon>BOP clade</taxon>
        <taxon>Oryzoideae</taxon>
        <taxon>Oryzeae</taxon>
        <taxon>Oryzinae</taxon>
        <taxon>Oryza</taxon>
        <taxon>Oryza sativa</taxon>
    </lineage>
</organism>
<dbReference type="AlphaFoldDB" id="Q6Z787"/>
<accession>Q6Z787</accession>
<protein>
    <submittedName>
        <fullName evidence="2">Uncharacterized protein</fullName>
    </submittedName>
</protein>
<evidence type="ECO:0000313" key="3">
    <source>
        <dbReference type="Proteomes" id="UP000000763"/>
    </source>
</evidence>
<reference evidence="3" key="2">
    <citation type="journal article" date="2008" name="Nucleic Acids Res.">
        <title>The rice annotation project database (RAP-DB): 2008 update.</title>
        <authorList>
            <consortium name="The rice annotation project (RAP)"/>
        </authorList>
    </citation>
    <scope>GENOME REANNOTATION</scope>
    <source>
        <strain evidence="3">cv. Nipponbare</strain>
    </source>
</reference>
<proteinExistence type="predicted"/>
<gene>
    <name evidence="2" type="primary">P0419A09.27</name>
</gene>
<name>Q6Z787_ORYSJ</name>
<feature type="region of interest" description="Disordered" evidence="1">
    <location>
        <begin position="27"/>
        <end position="74"/>
    </location>
</feature>
<sequence length="74" mass="7986">MRGEIEAGGMEAGWWRPGARWWDERLAGTGRARGDGMESGQRRPGTGRRDGRPAGQGAVGWRPASHPSRAQICG</sequence>
<evidence type="ECO:0000256" key="1">
    <source>
        <dbReference type="SAM" id="MobiDB-lite"/>
    </source>
</evidence>
<reference evidence="3" key="1">
    <citation type="journal article" date="2005" name="Nature">
        <title>The map-based sequence of the rice genome.</title>
        <authorList>
            <consortium name="International rice genome sequencing project (IRGSP)"/>
            <person name="Matsumoto T."/>
            <person name="Wu J."/>
            <person name="Kanamori H."/>
            <person name="Katayose Y."/>
            <person name="Fujisawa M."/>
            <person name="Namiki N."/>
            <person name="Mizuno H."/>
            <person name="Yamamoto K."/>
            <person name="Antonio B.A."/>
            <person name="Baba T."/>
            <person name="Sakata K."/>
            <person name="Nagamura Y."/>
            <person name="Aoki H."/>
            <person name="Arikawa K."/>
            <person name="Arita K."/>
            <person name="Bito T."/>
            <person name="Chiden Y."/>
            <person name="Fujitsuka N."/>
            <person name="Fukunaka R."/>
            <person name="Hamada M."/>
            <person name="Harada C."/>
            <person name="Hayashi A."/>
            <person name="Hijishita S."/>
            <person name="Honda M."/>
            <person name="Hosokawa S."/>
            <person name="Ichikawa Y."/>
            <person name="Idonuma A."/>
            <person name="Iijima M."/>
            <person name="Ikeda M."/>
            <person name="Ikeno M."/>
            <person name="Ito K."/>
            <person name="Ito S."/>
            <person name="Ito T."/>
            <person name="Ito Y."/>
            <person name="Ito Y."/>
            <person name="Iwabuchi A."/>
            <person name="Kamiya K."/>
            <person name="Karasawa W."/>
            <person name="Kurita K."/>
            <person name="Katagiri S."/>
            <person name="Kikuta A."/>
            <person name="Kobayashi H."/>
            <person name="Kobayashi N."/>
            <person name="Machita K."/>
            <person name="Maehara T."/>
            <person name="Masukawa M."/>
            <person name="Mizubayashi T."/>
            <person name="Mukai Y."/>
            <person name="Nagasaki H."/>
            <person name="Nagata Y."/>
            <person name="Naito S."/>
            <person name="Nakashima M."/>
            <person name="Nakama Y."/>
            <person name="Nakamichi Y."/>
            <person name="Nakamura M."/>
            <person name="Meguro A."/>
            <person name="Negishi M."/>
            <person name="Ohta I."/>
            <person name="Ohta T."/>
            <person name="Okamoto M."/>
            <person name="Ono N."/>
            <person name="Saji S."/>
            <person name="Sakaguchi M."/>
            <person name="Sakai K."/>
            <person name="Shibata M."/>
            <person name="Shimokawa T."/>
            <person name="Song J."/>
            <person name="Takazaki Y."/>
            <person name="Terasawa K."/>
            <person name="Tsugane M."/>
            <person name="Tsuji K."/>
            <person name="Ueda S."/>
            <person name="Waki K."/>
            <person name="Yamagata H."/>
            <person name="Yamamoto M."/>
            <person name="Yamamoto S."/>
            <person name="Yamane H."/>
            <person name="Yoshiki S."/>
            <person name="Yoshihara R."/>
            <person name="Yukawa K."/>
            <person name="Zhong H."/>
            <person name="Yano M."/>
            <person name="Yuan Q."/>
            <person name="Ouyang S."/>
            <person name="Liu J."/>
            <person name="Jones K.M."/>
            <person name="Gansberger K."/>
            <person name="Moffat K."/>
            <person name="Hill J."/>
            <person name="Bera J."/>
            <person name="Fadrosh D."/>
            <person name="Jin S."/>
            <person name="Johri S."/>
            <person name="Kim M."/>
            <person name="Overton L."/>
            <person name="Reardon M."/>
            <person name="Tsitrin T."/>
            <person name="Vuong H."/>
            <person name="Weaver B."/>
            <person name="Ciecko A."/>
            <person name="Tallon L."/>
            <person name="Jackson J."/>
            <person name="Pai G."/>
            <person name="Aken S.V."/>
            <person name="Utterback T."/>
            <person name="Reidmuller S."/>
            <person name="Feldblyum T."/>
            <person name="Hsiao J."/>
            <person name="Zismann V."/>
            <person name="Iobst S."/>
            <person name="de Vazeille A.R."/>
            <person name="Buell C.R."/>
            <person name="Ying K."/>
            <person name="Li Y."/>
            <person name="Lu T."/>
            <person name="Huang Y."/>
            <person name="Zhao Q."/>
            <person name="Feng Q."/>
            <person name="Zhang L."/>
            <person name="Zhu J."/>
            <person name="Weng Q."/>
            <person name="Mu J."/>
            <person name="Lu Y."/>
            <person name="Fan D."/>
            <person name="Liu Y."/>
            <person name="Guan J."/>
            <person name="Zhang Y."/>
            <person name="Yu S."/>
            <person name="Liu X."/>
            <person name="Zhang Y."/>
            <person name="Hong G."/>
            <person name="Han B."/>
            <person name="Choisne N."/>
            <person name="Demange N."/>
            <person name="Orjeda G."/>
            <person name="Samain S."/>
            <person name="Cattolico L."/>
            <person name="Pelletier E."/>
            <person name="Couloux A."/>
            <person name="Segurens B."/>
            <person name="Wincker P."/>
            <person name="D'Hont A."/>
            <person name="Scarpelli C."/>
            <person name="Weissenbach J."/>
            <person name="Salanoubat M."/>
            <person name="Quetier F."/>
            <person name="Yu Y."/>
            <person name="Kim H.R."/>
            <person name="Rambo T."/>
            <person name="Currie J."/>
            <person name="Collura K."/>
            <person name="Luo M."/>
            <person name="Yang T."/>
            <person name="Ammiraju J.S.S."/>
            <person name="Engler F."/>
            <person name="Soderlund C."/>
            <person name="Wing R.A."/>
            <person name="Palmer L.E."/>
            <person name="de la Bastide M."/>
            <person name="Spiegel L."/>
            <person name="Nascimento L."/>
            <person name="Zutavern T."/>
            <person name="O'Shaughnessy A."/>
            <person name="Dike S."/>
            <person name="Dedhia N."/>
            <person name="Preston R."/>
            <person name="Balija V."/>
            <person name="McCombie W.R."/>
            <person name="Chow T."/>
            <person name="Chen H."/>
            <person name="Chung M."/>
            <person name="Chen C."/>
            <person name="Shaw J."/>
            <person name="Wu H."/>
            <person name="Hsiao K."/>
            <person name="Chao Y."/>
            <person name="Chu M."/>
            <person name="Cheng C."/>
            <person name="Hour A."/>
            <person name="Lee P."/>
            <person name="Lin S."/>
            <person name="Lin Y."/>
            <person name="Liou J."/>
            <person name="Liu S."/>
            <person name="Hsing Y."/>
            <person name="Raghuvanshi S."/>
            <person name="Mohanty A."/>
            <person name="Bharti A.K."/>
            <person name="Gaur A."/>
            <person name="Gupta V."/>
            <person name="Kumar D."/>
            <person name="Ravi V."/>
            <person name="Vij S."/>
            <person name="Kapur A."/>
            <person name="Khurana P."/>
            <person name="Khurana P."/>
            <person name="Khurana J.P."/>
            <person name="Tyagi A.K."/>
            <person name="Gaikwad K."/>
            <person name="Singh A."/>
            <person name="Dalal V."/>
            <person name="Srivastava S."/>
            <person name="Dixit A."/>
            <person name="Pal A.K."/>
            <person name="Ghazi I.A."/>
            <person name="Yadav M."/>
            <person name="Pandit A."/>
            <person name="Bhargava A."/>
            <person name="Sureshbabu K."/>
            <person name="Batra K."/>
            <person name="Sharma T.R."/>
            <person name="Mohapatra T."/>
            <person name="Singh N.K."/>
            <person name="Messing J."/>
            <person name="Nelson A.B."/>
            <person name="Fuks G."/>
            <person name="Kavchok S."/>
            <person name="Keizer G."/>
            <person name="Linton E."/>
            <person name="Llaca V."/>
            <person name="Song R."/>
            <person name="Tanyolac B."/>
            <person name="Young S."/>
            <person name="Ho-Il K."/>
            <person name="Hahn J.H."/>
            <person name="Sangsakoo G."/>
            <person name="Vanavichit A."/>
            <person name="de Mattos Luiz.A.T."/>
            <person name="Zimmer P.D."/>
            <person name="Malone G."/>
            <person name="Dellagostin O."/>
            <person name="de Oliveira A.C."/>
            <person name="Bevan M."/>
            <person name="Bancroft I."/>
            <person name="Minx P."/>
            <person name="Cordum H."/>
            <person name="Wilson R."/>
            <person name="Cheng Z."/>
            <person name="Jin W."/>
            <person name="Jiang J."/>
            <person name="Leong S.A."/>
            <person name="Iwama H."/>
            <person name="Gojobori T."/>
            <person name="Itoh T."/>
            <person name="Niimura Y."/>
            <person name="Fujii Y."/>
            <person name="Habara T."/>
            <person name="Sakai H."/>
            <person name="Sato Y."/>
            <person name="Wilson G."/>
            <person name="Kumar K."/>
            <person name="McCouch S."/>
            <person name="Juretic N."/>
            <person name="Hoen D."/>
            <person name="Wright S."/>
            <person name="Bruskiewich R."/>
            <person name="Bureau T."/>
            <person name="Miyao A."/>
            <person name="Hirochika H."/>
            <person name="Nishikawa T."/>
            <person name="Kadowaki K."/>
            <person name="Sugiura M."/>
            <person name="Burr B."/>
            <person name="Sasaki T."/>
        </authorList>
    </citation>
    <scope>NUCLEOTIDE SEQUENCE [LARGE SCALE GENOMIC DNA]</scope>
    <source>
        <strain evidence="3">cv. Nipponbare</strain>
    </source>
</reference>
<evidence type="ECO:0000313" key="2">
    <source>
        <dbReference type="EMBL" id="BAD15858.1"/>
    </source>
</evidence>
<dbReference type="EMBL" id="AP004869">
    <property type="protein sequence ID" value="BAD15858.1"/>
    <property type="molecule type" value="Genomic_DNA"/>
</dbReference>
<dbReference type="Proteomes" id="UP000000763">
    <property type="component" value="Chromosome 2"/>
</dbReference>
<feature type="compositionally biased region" description="Basic and acidic residues" evidence="1">
    <location>
        <begin position="27"/>
        <end position="36"/>
    </location>
</feature>